<dbReference type="CDD" id="cd05154">
    <property type="entry name" value="ACAD10_11_N-like"/>
    <property type="match status" value="1"/>
</dbReference>
<dbReference type="InterPro" id="IPR002575">
    <property type="entry name" value="Aminoglycoside_PTrfase"/>
</dbReference>
<reference evidence="3 4" key="1">
    <citation type="submission" date="2023-06" db="EMBL/GenBank/DDBJ databases">
        <title>Actinomycetospora Odt1-22.</title>
        <authorList>
            <person name="Supong K."/>
        </authorList>
    </citation>
    <scope>NUCLEOTIDE SEQUENCE [LARGE SCALE GENOMIC DNA]</scope>
    <source>
        <strain evidence="3 4">Odt1-22</strain>
    </source>
</reference>
<dbReference type="PANTHER" id="PTHR21310">
    <property type="entry name" value="AMINOGLYCOSIDE PHOSPHOTRANSFERASE-RELATED-RELATED"/>
    <property type="match status" value="1"/>
</dbReference>
<comment type="caution">
    <text evidence="3">The sequence shown here is derived from an EMBL/GenBank/DDBJ whole genome shotgun (WGS) entry which is preliminary data.</text>
</comment>
<keyword evidence="4" id="KW-1185">Reference proteome</keyword>
<evidence type="ECO:0000259" key="2">
    <source>
        <dbReference type="Pfam" id="PF19802"/>
    </source>
</evidence>
<dbReference type="InterPro" id="IPR041726">
    <property type="entry name" value="ACAD10_11_N"/>
</dbReference>
<accession>A0ABT7MDZ6</accession>
<evidence type="ECO:0000313" key="4">
    <source>
        <dbReference type="Proteomes" id="UP001231924"/>
    </source>
</evidence>
<protein>
    <submittedName>
        <fullName evidence="3">Phosphotransferase family protein</fullName>
    </submittedName>
</protein>
<proteinExistence type="predicted"/>
<dbReference type="InterPro" id="IPR011009">
    <property type="entry name" value="Kinase-like_dom_sf"/>
</dbReference>
<dbReference type="PANTHER" id="PTHR21310:SF57">
    <property type="entry name" value="BLR2944 PROTEIN"/>
    <property type="match status" value="1"/>
</dbReference>
<dbReference type="Pfam" id="PF19802">
    <property type="entry name" value="DUF6285"/>
    <property type="match status" value="1"/>
</dbReference>
<evidence type="ECO:0000259" key="1">
    <source>
        <dbReference type="Pfam" id="PF01636"/>
    </source>
</evidence>
<gene>
    <name evidence="3" type="ORF">QRT03_23165</name>
</gene>
<feature type="domain" description="Aminoglycoside phosphotransferase" evidence="1">
    <location>
        <begin position="18"/>
        <end position="235"/>
    </location>
</feature>
<dbReference type="InterPro" id="IPR046252">
    <property type="entry name" value="DUF6285"/>
</dbReference>
<dbReference type="SUPFAM" id="SSF56112">
    <property type="entry name" value="Protein kinase-like (PK-like)"/>
    <property type="match status" value="1"/>
</dbReference>
<dbReference type="RefSeq" id="WP_286055447.1">
    <property type="nucleotide sequence ID" value="NZ_JASVWF010000006.1"/>
</dbReference>
<dbReference type="Pfam" id="PF01636">
    <property type="entry name" value="APH"/>
    <property type="match status" value="1"/>
</dbReference>
<dbReference type="EMBL" id="JASVWF010000006">
    <property type="protein sequence ID" value="MDL5158887.1"/>
    <property type="molecule type" value="Genomic_DNA"/>
</dbReference>
<dbReference type="Proteomes" id="UP001231924">
    <property type="component" value="Unassembled WGS sequence"/>
</dbReference>
<dbReference type="Gene3D" id="3.30.200.20">
    <property type="entry name" value="Phosphorylase Kinase, domain 1"/>
    <property type="match status" value="1"/>
</dbReference>
<evidence type="ECO:0000313" key="3">
    <source>
        <dbReference type="EMBL" id="MDL5158887.1"/>
    </source>
</evidence>
<sequence>MSSLEEALSTLLGASVTDLRRVSAGASRETWTFEADGRALVLRRDPPEVPRPVEMRREAECFRACAAAGVPIPTLVAVGDGSDAVGSPYLIMERLDGETLPGRLLRDERWADVRARLPRQFGRVLARIHALDPADVPSLERIDDPVDSLRAQHDAFDEPRPALEAAFRWLSAHPPSGTGSAVVHGDFRNGNLLIDDDGLAAVLDWELAHLGDPREDLGWLCARAWRFGAVEEVGGFGPREELFAGYAEVAGARPDADDVRWWEVYACVHWAVICRIQAERHLGGSERSMEMAVLGRRAVEAEYDALLVLGLVGTELPEVAAAPSSGERPTVDDLLDAIAGAVVDELAPADDRSRYLARVARNGLQIVRRELTLGPELTRRHAECLARAGCADDVELAARLRDGSLDPDDEPVAAAVRSATLSRLALSNPRYVPGGR</sequence>
<dbReference type="InterPro" id="IPR051678">
    <property type="entry name" value="AGP_Transferase"/>
</dbReference>
<organism evidence="3 4">
    <name type="scientific">Actinomycetospora termitidis</name>
    <dbReference type="NCBI Taxonomy" id="3053470"/>
    <lineage>
        <taxon>Bacteria</taxon>
        <taxon>Bacillati</taxon>
        <taxon>Actinomycetota</taxon>
        <taxon>Actinomycetes</taxon>
        <taxon>Pseudonocardiales</taxon>
        <taxon>Pseudonocardiaceae</taxon>
        <taxon>Actinomycetospora</taxon>
    </lineage>
</organism>
<feature type="domain" description="DUF6285" evidence="2">
    <location>
        <begin position="350"/>
        <end position="431"/>
    </location>
</feature>
<dbReference type="Gene3D" id="3.90.1200.10">
    <property type="match status" value="1"/>
</dbReference>
<name>A0ABT7MDZ6_9PSEU</name>